<dbReference type="PANTHER" id="PTHR36784">
    <property type="entry name" value="HISTONE-LYSINE N-METHYLTRANSFERASE"/>
    <property type="match status" value="1"/>
</dbReference>
<dbReference type="AlphaFoldDB" id="A0A4Y1RVD3"/>
<keyword evidence="1" id="KW-0067">ATP-binding</keyword>
<feature type="non-terminal residue" evidence="4">
    <location>
        <position position="1"/>
    </location>
</feature>
<reference evidence="4" key="1">
    <citation type="journal article" date="2019" name="Science">
        <title>Mutation of a bHLH transcription factor allowed almond domestication.</title>
        <authorList>
            <person name="Sanchez-Perez R."/>
            <person name="Pavan S."/>
            <person name="Mazzeo R."/>
            <person name="Moldovan C."/>
            <person name="Aiese Cigliano R."/>
            <person name="Del Cueto J."/>
            <person name="Ricciardi F."/>
            <person name="Lotti C."/>
            <person name="Ricciardi L."/>
            <person name="Dicenta F."/>
            <person name="Lopez-Marques R.L."/>
            <person name="Lindberg Moller B."/>
        </authorList>
    </citation>
    <scope>NUCLEOTIDE SEQUENCE</scope>
</reference>
<organism evidence="4">
    <name type="scientific">Prunus dulcis</name>
    <name type="common">Almond</name>
    <name type="synonym">Amygdalus dulcis</name>
    <dbReference type="NCBI Taxonomy" id="3755"/>
    <lineage>
        <taxon>Eukaryota</taxon>
        <taxon>Viridiplantae</taxon>
        <taxon>Streptophyta</taxon>
        <taxon>Embryophyta</taxon>
        <taxon>Tracheophyta</taxon>
        <taxon>Spermatophyta</taxon>
        <taxon>Magnoliopsida</taxon>
        <taxon>eudicotyledons</taxon>
        <taxon>Gunneridae</taxon>
        <taxon>Pentapetalae</taxon>
        <taxon>rosids</taxon>
        <taxon>fabids</taxon>
        <taxon>Rosales</taxon>
        <taxon>Rosaceae</taxon>
        <taxon>Amygdaloideae</taxon>
        <taxon>Amygdaleae</taxon>
        <taxon>Prunus</taxon>
    </lineage>
</organism>
<gene>
    <name evidence="4" type="ORF">Prudu_020475</name>
</gene>
<evidence type="ECO:0000256" key="1">
    <source>
        <dbReference type="ARBA" id="ARBA00022806"/>
    </source>
</evidence>
<dbReference type="Pfam" id="PF07717">
    <property type="entry name" value="OB_NTP_bind"/>
    <property type="match status" value="1"/>
</dbReference>
<protein>
    <submittedName>
        <fullName evidence="4">P-loop containing nucleoside triphosphate hydrolases superfamily protein</fullName>
    </submittedName>
</protein>
<dbReference type="PANTHER" id="PTHR36784:SF1">
    <property type="entry name" value="HISTONE-LYSINE N-METHYLTRANSFERASE"/>
    <property type="match status" value="1"/>
</dbReference>
<dbReference type="InterPro" id="IPR011709">
    <property type="entry name" value="DEAD-box_helicase_OB_fold"/>
</dbReference>
<keyword evidence="2" id="KW-1133">Transmembrane helix</keyword>
<dbReference type="GO" id="GO:0004386">
    <property type="term" value="F:helicase activity"/>
    <property type="evidence" value="ECO:0007669"/>
    <property type="project" value="UniProtKB-KW"/>
</dbReference>
<feature type="domain" description="DEAD-box helicase OB fold" evidence="3">
    <location>
        <begin position="201"/>
        <end position="278"/>
    </location>
</feature>
<evidence type="ECO:0000259" key="3">
    <source>
        <dbReference type="Pfam" id="PF07717"/>
    </source>
</evidence>
<keyword evidence="1" id="KW-0547">Nucleotide-binding</keyword>
<feature type="transmembrane region" description="Helical" evidence="2">
    <location>
        <begin position="148"/>
        <end position="168"/>
    </location>
</feature>
<evidence type="ECO:0000313" key="4">
    <source>
        <dbReference type="EMBL" id="BBH08321.1"/>
    </source>
</evidence>
<keyword evidence="2" id="KW-0472">Membrane</keyword>
<keyword evidence="2" id="KW-0812">Transmembrane</keyword>
<evidence type="ECO:0000256" key="2">
    <source>
        <dbReference type="SAM" id="Phobius"/>
    </source>
</evidence>
<dbReference type="EMBL" id="AP019303">
    <property type="protein sequence ID" value="BBH08321.1"/>
    <property type="molecule type" value="Genomic_DNA"/>
</dbReference>
<feature type="transmembrane region" description="Helical" evidence="2">
    <location>
        <begin position="115"/>
        <end position="136"/>
    </location>
</feature>
<dbReference type="GO" id="GO:0016787">
    <property type="term" value="F:hydrolase activity"/>
    <property type="evidence" value="ECO:0007669"/>
    <property type="project" value="UniProtKB-KW"/>
</dbReference>
<keyword evidence="4" id="KW-0378">Hydrolase</keyword>
<keyword evidence="1" id="KW-0347">Helicase</keyword>
<proteinExistence type="predicted"/>
<name>A0A4Y1RVD3_PRUDU</name>
<sequence length="313" mass="37013">STVQETVYSSAEKQIFPVFPSIFSKAKQRERRKKTQLEKLLAMKKLARQLRKSQDDDFSLPTWDDPTLNDSRPLDIQEQEELVRSFEKSQAQQSRFWRVLSPWELRYHAYFMEEVHSWMIISADWLAVLACSSAIIGLLHDSKHHRRWIWYSLFTGIILAVFWLYYMLRLPRFRWDVIWLPFGPLRVEIEITSNPADLVSIKKAIASGFFPHVARLLKNACYRRIKHPQTAYLHPSSGLAQVSLKCVLYHEIVLTAKEYMRNVTVIEPKWLAEIAPHYYQLKDVKDSESKKMPCCQTTLTEYRIWKKIVYSNV</sequence>
<accession>A0A4Y1RVD3</accession>